<dbReference type="Proteomes" id="UP000183859">
    <property type="component" value="Chromosome"/>
</dbReference>
<feature type="transmembrane region" description="Helical" evidence="11">
    <location>
        <begin position="94"/>
        <end position="118"/>
    </location>
</feature>
<dbReference type="Pfam" id="PF01595">
    <property type="entry name" value="CNNM"/>
    <property type="match status" value="1"/>
</dbReference>
<feature type="transmembrane region" description="Helical" evidence="11">
    <location>
        <begin position="36"/>
        <end position="55"/>
    </location>
</feature>
<evidence type="ECO:0000256" key="8">
    <source>
        <dbReference type="ARBA" id="ARBA00023136"/>
    </source>
</evidence>
<accession>A0A1L3I3Y0</accession>
<keyword evidence="8 10" id="KW-0472">Membrane</keyword>
<feature type="domain" description="CBS" evidence="12">
    <location>
        <begin position="317"/>
        <end position="374"/>
    </location>
</feature>
<evidence type="ECO:0000256" key="11">
    <source>
        <dbReference type="SAM" id="Phobius"/>
    </source>
</evidence>
<name>A0A1L3I3Y0_9RHOB</name>
<keyword evidence="15" id="KW-1185">Reference proteome</keyword>
<dbReference type="CDD" id="cd04590">
    <property type="entry name" value="CBS_pair_CorC_HlyC_assoc"/>
    <property type="match status" value="1"/>
</dbReference>
<evidence type="ECO:0000256" key="1">
    <source>
        <dbReference type="ARBA" id="ARBA00004651"/>
    </source>
</evidence>
<keyword evidence="4 10" id="KW-0812">Transmembrane</keyword>
<evidence type="ECO:0000256" key="7">
    <source>
        <dbReference type="ARBA" id="ARBA00023122"/>
    </source>
</evidence>
<dbReference type="InterPro" id="IPR002550">
    <property type="entry name" value="CNNM"/>
</dbReference>
<evidence type="ECO:0000256" key="2">
    <source>
        <dbReference type="ARBA" id="ARBA00006446"/>
    </source>
</evidence>
<dbReference type="FunFam" id="3.10.580.10:FF:000002">
    <property type="entry name" value="Magnesium/cobalt efflux protein CorC"/>
    <property type="match status" value="1"/>
</dbReference>
<evidence type="ECO:0000256" key="5">
    <source>
        <dbReference type="ARBA" id="ARBA00022737"/>
    </source>
</evidence>
<evidence type="ECO:0000259" key="13">
    <source>
        <dbReference type="PROSITE" id="PS51846"/>
    </source>
</evidence>
<dbReference type="InterPro" id="IPR036318">
    <property type="entry name" value="FAD-bd_PCMH-like_sf"/>
</dbReference>
<dbReference type="PROSITE" id="PS51371">
    <property type="entry name" value="CBS"/>
    <property type="match status" value="1"/>
</dbReference>
<evidence type="ECO:0000256" key="6">
    <source>
        <dbReference type="ARBA" id="ARBA00022989"/>
    </source>
</evidence>
<evidence type="ECO:0000256" key="4">
    <source>
        <dbReference type="ARBA" id="ARBA00022692"/>
    </source>
</evidence>
<dbReference type="InterPro" id="IPR046342">
    <property type="entry name" value="CBS_dom_sf"/>
</dbReference>
<dbReference type="PROSITE" id="PS51846">
    <property type="entry name" value="CNNM"/>
    <property type="match status" value="1"/>
</dbReference>
<evidence type="ECO:0000256" key="9">
    <source>
        <dbReference type="PROSITE-ProRule" id="PRU00703"/>
    </source>
</evidence>
<keyword evidence="7 9" id="KW-0129">CBS domain</keyword>
<keyword evidence="6 10" id="KW-1133">Transmembrane helix</keyword>
<keyword evidence="5" id="KW-0677">Repeat</keyword>
<dbReference type="Pfam" id="PF00571">
    <property type="entry name" value="CBS"/>
    <property type="match status" value="2"/>
</dbReference>
<dbReference type="PANTHER" id="PTHR22777">
    <property type="entry name" value="HEMOLYSIN-RELATED"/>
    <property type="match status" value="1"/>
</dbReference>
<dbReference type="SMART" id="SM01091">
    <property type="entry name" value="CorC_HlyC"/>
    <property type="match status" value="1"/>
</dbReference>
<organism evidence="14 15">
    <name type="scientific">Phaeobacter porticola</name>
    <dbReference type="NCBI Taxonomy" id="1844006"/>
    <lineage>
        <taxon>Bacteria</taxon>
        <taxon>Pseudomonadati</taxon>
        <taxon>Pseudomonadota</taxon>
        <taxon>Alphaproteobacteria</taxon>
        <taxon>Rhodobacterales</taxon>
        <taxon>Roseobacteraceae</taxon>
        <taxon>Phaeobacter</taxon>
    </lineage>
</organism>
<dbReference type="InterPro" id="IPR044751">
    <property type="entry name" value="Ion_transp-like_CBS"/>
</dbReference>
<dbReference type="GO" id="GO:0050660">
    <property type="term" value="F:flavin adenine dinucleotide binding"/>
    <property type="evidence" value="ECO:0007669"/>
    <property type="project" value="InterPro"/>
</dbReference>
<evidence type="ECO:0000259" key="12">
    <source>
        <dbReference type="PROSITE" id="PS51371"/>
    </source>
</evidence>
<dbReference type="Gene3D" id="3.30.465.10">
    <property type="match status" value="1"/>
</dbReference>
<dbReference type="InterPro" id="IPR016169">
    <property type="entry name" value="FAD-bd_PCMH_sub2"/>
</dbReference>
<feature type="transmembrane region" description="Helical" evidence="11">
    <location>
        <begin position="125"/>
        <end position="144"/>
    </location>
</feature>
<protein>
    <submittedName>
        <fullName evidence="14">Inner membrane protein</fullName>
    </submittedName>
</protein>
<dbReference type="PANTHER" id="PTHR22777:SF32">
    <property type="entry name" value="UPF0053 INNER MEMBRANE PROTEIN YFJD"/>
    <property type="match status" value="1"/>
</dbReference>
<dbReference type="InterPro" id="IPR005170">
    <property type="entry name" value="Transptr-assoc_dom"/>
</dbReference>
<gene>
    <name evidence="14" type="ORF">PhaeoP97_01402</name>
</gene>
<dbReference type="EMBL" id="CP016364">
    <property type="protein sequence ID" value="APG46823.1"/>
    <property type="molecule type" value="Genomic_DNA"/>
</dbReference>
<dbReference type="Gene3D" id="3.10.580.10">
    <property type="entry name" value="CBS-domain"/>
    <property type="match status" value="1"/>
</dbReference>
<feature type="transmembrane region" description="Helical" evidence="11">
    <location>
        <begin position="164"/>
        <end position="182"/>
    </location>
</feature>
<evidence type="ECO:0000256" key="3">
    <source>
        <dbReference type="ARBA" id="ARBA00022475"/>
    </source>
</evidence>
<evidence type="ECO:0000313" key="15">
    <source>
        <dbReference type="Proteomes" id="UP000183859"/>
    </source>
</evidence>
<evidence type="ECO:0000313" key="14">
    <source>
        <dbReference type="EMBL" id="APG46823.1"/>
    </source>
</evidence>
<reference evidence="15" key="1">
    <citation type="submission" date="2016-07" db="EMBL/GenBank/DDBJ databases">
        <title>Phaeobacter portensis sp. nov., a tropodithietic acid producing bacterium isolated from a German harbor.</title>
        <authorList>
            <person name="Freese H.M."/>
            <person name="Bunk B."/>
            <person name="Breider S."/>
            <person name="Brinkhoff T."/>
        </authorList>
    </citation>
    <scope>NUCLEOTIDE SEQUENCE [LARGE SCALE GENOMIC DNA]</scope>
    <source>
        <strain evidence="15">P97</strain>
    </source>
</reference>
<proteinExistence type="inferred from homology"/>
<dbReference type="SUPFAM" id="SSF54631">
    <property type="entry name" value="CBS-domain pair"/>
    <property type="match status" value="1"/>
</dbReference>
<dbReference type="KEGG" id="php:PhaeoP97_01402"/>
<dbReference type="InterPro" id="IPR000644">
    <property type="entry name" value="CBS_dom"/>
</dbReference>
<feature type="domain" description="CNNM transmembrane" evidence="13">
    <location>
        <begin position="34"/>
        <end position="223"/>
    </location>
</feature>
<dbReference type="STRING" id="1844006.PhaeoP97_01402"/>
<keyword evidence="3" id="KW-1003">Cell membrane</keyword>
<comment type="subcellular location">
    <subcellularLocation>
        <location evidence="1">Cell membrane</location>
        <topology evidence="1">Multi-pass membrane protein</topology>
    </subcellularLocation>
</comment>
<evidence type="ECO:0000256" key="10">
    <source>
        <dbReference type="PROSITE-ProRule" id="PRU01193"/>
    </source>
</evidence>
<dbReference type="AlphaFoldDB" id="A0A1L3I3Y0"/>
<dbReference type="SMART" id="SM00116">
    <property type="entry name" value="CBS"/>
    <property type="match status" value="2"/>
</dbReference>
<dbReference type="GO" id="GO:0005886">
    <property type="term" value="C:plasma membrane"/>
    <property type="evidence" value="ECO:0007669"/>
    <property type="project" value="UniProtKB-SubCell"/>
</dbReference>
<dbReference type="Pfam" id="PF03471">
    <property type="entry name" value="CorC_HlyC"/>
    <property type="match status" value="1"/>
</dbReference>
<dbReference type="SUPFAM" id="SSF56176">
    <property type="entry name" value="FAD-binding/transporter-associated domain-like"/>
    <property type="match status" value="1"/>
</dbReference>
<comment type="similarity">
    <text evidence="2">Belongs to the UPF0053 family. Hemolysin C subfamily.</text>
</comment>
<sequence length="462" mass="50305">MPSRPLATARLAPHNHGDLTTLFGNMMDSTSTFADSTFWTTAGAIVFLLVLSGFFSGSETALTASSRGKLRSQADKGSNGAKRALAITEDSERLIGSILLGNNLVNILATSLATALFTRALGESGVALATLVMTLLVLIFAEVLPKTYAISNPEKAASAVAPPIGILVTLLAPVVGAVRLFVRGVLGLFGVRIDPDSHIMAVREEIAGALHLGHSEGVVEKEDRDRILGALDLSDRFVEEIMLHRSNIEMIDASLEPQKILEQCLTSPHTRLPVFKDEPENIIGVLHAKDLLREMYAQIGGPDGDAASLRNFNITSVTKPPYFIPETTTLDEQMRQFLRARTHFALVVDEYGTLQGLITLEDILEEIVGEITDEFDPDEDTVISKTSDGNYLVEGSTTIRDLNRATDWNLPDEEANTIAGLVIHEAQMIPIVGQVFSFHNFRLEVTAREGNRVTELKIRPLN</sequence>